<name>A0AC58TNI5_TOBAC</name>
<accession>A0AC58TNI5</accession>
<evidence type="ECO:0000313" key="2">
    <source>
        <dbReference type="RefSeq" id="XP_075098792.1"/>
    </source>
</evidence>
<dbReference type="RefSeq" id="XP_075098792.1">
    <property type="nucleotide sequence ID" value="XM_075242691.1"/>
</dbReference>
<organism evidence="1 2">
    <name type="scientific">Nicotiana tabacum</name>
    <name type="common">Common tobacco</name>
    <dbReference type="NCBI Taxonomy" id="4097"/>
    <lineage>
        <taxon>Eukaryota</taxon>
        <taxon>Viridiplantae</taxon>
        <taxon>Streptophyta</taxon>
        <taxon>Embryophyta</taxon>
        <taxon>Tracheophyta</taxon>
        <taxon>Spermatophyta</taxon>
        <taxon>Magnoliopsida</taxon>
        <taxon>eudicotyledons</taxon>
        <taxon>Gunneridae</taxon>
        <taxon>Pentapetalae</taxon>
        <taxon>asterids</taxon>
        <taxon>lamiids</taxon>
        <taxon>Solanales</taxon>
        <taxon>Solanaceae</taxon>
        <taxon>Nicotianoideae</taxon>
        <taxon>Nicotianeae</taxon>
        <taxon>Nicotiana</taxon>
    </lineage>
</organism>
<keyword evidence="1" id="KW-1185">Reference proteome</keyword>
<reference evidence="1" key="1">
    <citation type="journal article" date="2014" name="Nat. Commun.">
        <title>The tobacco genome sequence and its comparison with those of tomato and potato.</title>
        <authorList>
            <person name="Sierro N."/>
            <person name="Battey J.N."/>
            <person name="Ouadi S."/>
            <person name="Bakaher N."/>
            <person name="Bovet L."/>
            <person name="Willig A."/>
            <person name="Goepfert S."/>
            <person name="Peitsch M.C."/>
            <person name="Ivanov N.V."/>
        </authorList>
    </citation>
    <scope>NUCLEOTIDE SEQUENCE [LARGE SCALE GENOMIC DNA]</scope>
</reference>
<evidence type="ECO:0000313" key="1">
    <source>
        <dbReference type="Proteomes" id="UP000790787"/>
    </source>
</evidence>
<dbReference type="Proteomes" id="UP000790787">
    <property type="component" value="Chromosome 22"/>
</dbReference>
<gene>
    <name evidence="2" type="primary">LOC142175713</name>
</gene>
<protein>
    <submittedName>
        <fullName evidence="2">Uncharacterized protein LOC142175713</fullName>
    </submittedName>
</protein>
<proteinExistence type="predicted"/>
<sequence>MVNGFTFNVISAYAPQAGLCKEVNRHFWEDLDEVVRGIPQSEKVFIGGDFNGHVGETSRGYNKVHGGFGFGVRNEGGTSLLDFAKAFDLVLANTGFQKREEYLVTFRSRVTKTQIDYLLLRKGNKGLCTDCKVIPSECLSTQYRLLQNFPRPYIKRVRKKRAVYVQPKIKWGALTKRKAQELREKLLALGAWRSSGDASSMWTTTANCIRKVAMEVLGVSKGYLGGHKGDCWWNGEVQGKMEAKKAAYLNLVGSTDEEERMSHRECYKKAQREVKLAVTAAKTASFERLYKDLGAKTGIKSCTR</sequence>
<reference evidence="2" key="2">
    <citation type="submission" date="2025-08" db="UniProtKB">
        <authorList>
            <consortium name="RefSeq"/>
        </authorList>
    </citation>
    <scope>IDENTIFICATION</scope>
    <source>
        <tissue evidence="2">Leaf</tissue>
    </source>
</reference>